<dbReference type="InterPro" id="IPR032675">
    <property type="entry name" value="LRR_dom_sf"/>
</dbReference>
<evidence type="ECO:0000256" key="2">
    <source>
        <dbReference type="SAM" id="MobiDB-lite"/>
    </source>
</evidence>
<evidence type="ECO:0000313" key="4">
    <source>
        <dbReference type="EMBL" id="KAK7000419.1"/>
    </source>
</evidence>
<evidence type="ECO:0000256" key="3">
    <source>
        <dbReference type="SAM" id="SignalP"/>
    </source>
</evidence>
<feature type="compositionally biased region" description="Low complexity" evidence="2">
    <location>
        <begin position="83"/>
        <end position="93"/>
    </location>
</feature>
<feature type="chain" id="PRO_5043754417" description="F-box domain-containing protein" evidence="3">
    <location>
        <begin position="21"/>
        <end position="627"/>
    </location>
</feature>
<dbReference type="SUPFAM" id="SSF52047">
    <property type="entry name" value="RNI-like"/>
    <property type="match status" value="1"/>
</dbReference>
<gene>
    <name evidence="4" type="ORF">R3P38DRAFT_2797661</name>
</gene>
<feature type="coiled-coil region" evidence="1">
    <location>
        <begin position="215"/>
        <end position="242"/>
    </location>
</feature>
<keyword evidence="3" id="KW-0732">Signal</keyword>
<sequence length="627" mass="69256">MFFATSFISAALMMLVSVTALPQPEEGALMGRQSSCPSGSYQYNQTACVACPAGNTCNGGSSTPQPCDTGLYQPSTPRPSPASSPISAAAPRPLLAPPDRTSLILSRHSAMAPPGVASSSSLENLSSARLAAAGPQWTPTTLTPSTAPAPLPMPGPTLAMDVSPARRRAPVPPLAPRRLMEVAPAKLFAVKQLHFLFRSAMSPPSSFIAGLQGRIDELAQAIVTQKTLLRNLEQELSAARSRLNSFLDPMARLPLELQSDIFLRCMPLSQPKPDSYEVPMLFLRVSRLWTRIALATPALWTRLRMERLPRKTGFLSLCDLWLTRASNTPLALTVHSSVSLNDTIRHFLARCGPRLSSLLVELDLAQSYDKSVTRQIALNASFSLLRSMAIHSEEFIFTADSNDWLELLRSSPALVEYTVQNILYRPEADVHSYVQPLTHTYLQRLCLGRIWGEEGEGRAAENSATMLRYLTLPALKHLTLTHLDITPDDFISFLTRSSPPLESLHIMHPNLRDDFLMACFRVIPSLTHLLFGESYGQFIRILSMESPHPLLPNLRHLALVPGIFLHTDCQAIARMLEVRCARIRTRLESFRIVHPGELDEDVLVDLRRLASEGLEVRFGKDGEKILV</sequence>
<evidence type="ECO:0000256" key="1">
    <source>
        <dbReference type="SAM" id="Coils"/>
    </source>
</evidence>
<feature type="signal peptide" evidence="3">
    <location>
        <begin position="1"/>
        <end position="20"/>
    </location>
</feature>
<evidence type="ECO:0000313" key="5">
    <source>
        <dbReference type="Proteomes" id="UP001362999"/>
    </source>
</evidence>
<protein>
    <recommendedName>
        <fullName evidence="6">F-box domain-containing protein</fullName>
    </recommendedName>
</protein>
<proteinExistence type="predicted"/>
<reference evidence="4 5" key="1">
    <citation type="journal article" date="2024" name="J Genomics">
        <title>Draft genome sequencing and assembly of Favolaschia claudopus CIRM-BRFM 2984 isolated from oak limbs.</title>
        <authorList>
            <person name="Navarro D."/>
            <person name="Drula E."/>
            <person name="Chaduli D."/>
            <person name="Cazenave R."/>
            <person name="Ahrendt S."/>
            <person name="Wang J."/>
            <person name="Lipzen A."/>
            <person name="Daum C."/>
            <person name="Barry K."/>
            <person name="Grigoriev I.V."/>
            <person name="Favel A."/>
            <person name="Rosso M.N."/>
            <person name="Martin F."/>
        </authorList>
    </citation>
    <scope>NUCLEOTIDE SEQUENCE [LARGE SCALE GENOMIC DNA]</scope>
    <source>
        <strain evidence="4 5">CIRM-BRFM 2984</strain>
    </source>
</reference>
<feature type="compositionally biased region" description="Low complexity" evidence="2">
    <location>
        <begin position="132"/>
        <end position="146"/>
    </location>
</feature>
<feature type="region of interest" description="Disordered" evidence="2">
    <location>
        <begin position="132"/>
        <end position="156"/>
    </location>
</feature>
<dbReference type="Gene3D" id="3.80.10.10">
    <property type="entry name" value="Ribonuclease Inhibitor"/>
    <property type="match status" value="1"/>
</dbReference>
<dbReference type="Proteomes" id="UP001362999">
    <property type="component" value="Unassembled WGS sequence"/>
</dbReference>
<dbReference type="EMBL" id="JAWWNJ010000089">
    <property type="protein sequence ID" value="KAK7000419.1"/>
    <property type="molecule type" value="Genomic_DNA"/>
</dbReference>
<keyword evidence="1" id="KW-0175">Coiled coil</keyword>
<comment type="caution">
    <text evidence="4">The sequence shown here is derived from an EMBL/GenBank/DDBJ whole genome shotgun (WGS) entry which is preliminary data.</text>
</comment>
<organism evidence="4 5">
    <name type="scientific">Favolaschia claudopus</name>
    <dbReference type="NCBI Taxonomy" id="2862362"/>
    <lineage>
        <taxon>Eukaryota</taxon>
        <taxon>Fungi</taxon>
        <taxon>Dikarya</taxon>
        <taxon>Basidiomycota</taxon>
        <taxon>Agaricomycotina</taxon>
        <taxon>Agaricomycetes</taxon>
        <taxon>Agaricomycetidae</taxon>
        <taxon>Agaricales</taxon>
        <taxon>Marasmiineae</taxon>
        <taxon>Mycenaceae</taxon>
        <taxon>Favolaschia</taxon>
    </lineage>
</organism>
<dbReference type="AlphaFoldDB" id="A0AAW0A2Y6"/>
<keyword evidence="5" id="KW-1185">Reference proteome</keyword>
<evidence type="ECO:0008006" key="6">
    <source>
        <dbReference type="Google" id="ProtNLM"/>
    </source>
</evidence>
<feature type="region of interest" description="Disordered" evidence="2">
    <location>
        <begin position="68"/>
        <end position="99"/>
    </location>
</feature>
<accession>A0AAW0A2Y6</accession>
<name>A0AAW0A2Y6_9AGAR</name>